<reference evidence="2" key="1">
    <citation type="journal article" date="2023" name="PhytoFront">
        <title>Draft Genome Resources of Seven Strains of Tilletia horrida, Causal Agent of Kernel Smut of Rice.</title>
        <authorList>
            <person name="Khanal S."/>
            <person name="Antony Babu S."/>
            <person name="Zhou X.G."/>
        </authorList>
    </citation>
    <scope>NUCLEOTIDE SEQUENCE</scope>
    <source>
        <strain evidence="2">TX3</strain>
    </source>
</reference>
<dbReference type="Proteomes" id="UP001176521">
    <property type="component" value="Unassembled WGS sequence"/>
</dbReference>
<feature type="region of interest" description="Disordered" evidence="1">
    <location>
        <begin position="1"/>
        <end position="51"/>
    </location>
</feature>
<accession>A0AAN6JHL4</accession>
<comment type="caution">
    <text evidence="2">The sequence shown here is derived from an EMBL/GenBank/DDBJ whole genome shotgun (WGS) entry which is preliminary data.</text>
</comment>
<evidence type="ECO:0000313" key="2">
    <source>
        <dbReference type="EMBL" id="KAK0520977.1"/>
    </source>
</evidence>
<sequence>DQLPPAADALTDGRPSMETPVGQTASASAAKGPNLGERILGAFGGGSGGKK</sequence>
<name>A0AAN6JHL4_9BASI</name>
<protein>
    <submittedName>
        <fullName evidence="2">Uncharacterized protein</fullName>
    </submittedName>
</protein>
<proteinExistence type="predicted"/>
<feature type="non-terminal residue" evidence="2">
    <location>
        <position position="1"/>
    </location>
</feature>
<dbReference type="AlphaFoldDB" id="A0AAN6JHL4"/>
<feature type="compositionally biased region" description="Gly residues" evidence="1">
    <location>
        <begin position="42"/>
        <end position="51"/>
    </location>
</feature>
<organism evidence="2 3">
    <name type="scientific">Tilletia horrida</name>
    <dbReference type="NCBI Taxonomy" id="155126"/>
    <lineage>
        <taxon>Eukaryota</taxon>
        <taxon>Fungi</taxon>
        <taxon>Dikarya</taxon>
        <taxon>Basidiomycota</taxon>
        <taxon>Ustilaginomycotina</taxon>
        <taxon>Exobasidiomycetes</taxon>
        <taxon>Tilletiales</taxon>
        <taxon>Tilletiaceae</taxon>
        <taxon>Tilletia</taxon>
    </lineage>
</organism>
<gene>
    <name evidence="2" type="ORF">OC842_006932</name>
</gene>
<keyword evidence="3" id="KW-1185">Reference proteome</keyword>
<dbReference type="EMBL" id="JAPDMQ010000723">
    <property type="protein sequence ID" value="KAK0520977.1"/>
    <property type="molecule type" value="Genomic_DNA"/>
</dbReference>
<evidence type="ECO:0000313" key="3">
    <source>
        <dbReference type="Proteomes" id="UP001176521"/>
    </source>
</evidence>
<evidence type="ECO:0000256" key="1">
    <source>
        <dbReference type="SAM" id="MobiDB-lite"/>
    </source>
</evidence>